<comment type="caution">
    <text evidence="1">The sequence shown here is derived from an EMBL/GenBank/DDBJ whole genome shotgun (WGS) entry which is preliminary data.</text>
</comment>
<organism evidence="1 2">
    <name type="scientific">Neisseria wadsworthii 9715</name>
    <dbReference type="NCBI Taxonomy" id="1030841"/>
    <lineage>
        <taxon>Bacteria</taxon>
        <taxon>Pseudomonadati</taxon>
        <taxon>Pseudomonadota</taxon>
        <taxon>Betaproteobacteria</taxon>
        <taxon>Neisseriales</taxon>
        <taxon>Neisseriaceae</taxon>
        <taxon>Neisseria</taxon>
    </lineage>
</organism>
<dbReference type="EMBL" id="AGAZ01000057">
    <property type="protein sequence ID" value="EGZ45581.1"/>
    <property type="molecule type" value="Genomic_DNA"/>
</dbReference>
<dbReference type="PATRIC" id="fig|1030841.3.peg.1513"/>
<dbReference type="HOGENOM" id="CLU_2917920_0_0_4"/>
<evidence type="ECO:0000313" key="2">
    <source>
        <dbReference type="Proteomes" id="UP000005336"/>
    </source>
</evidence>
<accession>G4CR21</accession>
<evidence type="ECO:0000313" key="1">
    <source>
        <dbReference type="EMBL" id="EGZ45581.1"/>
    </source>
</evidence>
<proteinExistence type="predicted"/>
<name>G4CR21_9NEIS</name>
<reference evidence="1 2" key="1">
    <citation type="submission" date="2011-06" db="EMBL/GenBank/DDBJ databases">
        <authorList>
            <person name="Muzny D."/>
            <person name="Qin X."/>
            <person name="Deng J."/>
            <person name="Jiang H."/>
            <person name="Liu Y."/>
            <person name="Qu J."/>
            <person name="Song X.-Z."/>
            <person name="Zhang L."/>
            <person name="Thornton R."/>
            <person name="Coyle M."/>
            <person name="Francisco L."/>
            <person name="Jackson L."/>
            <person name="Javaid M."/>
            <person name="Korchina V."/>
            <person name="Kovar C."/>
            <person name="Mata R."/>
            <person name="Mathew T."/>
            <person name="Ngo R."/>
            <person name="Nguyen L."/>
            <person name="Nguyen N."/>
            <person name="Okwuonu G."/>
            <person name="Ongeri F."/>
            <person name="Pham C."/>
            <person name="Simmons D."/>
            <person name="Wilczek-Boney K."/>
            <person name="Hale W."/>
            <person name="Jakkamsetti A."/>
            <person name="Pham P."/>
            <person name="Ruth R."/>
            <person name="San Lucas F."/>
            <person name="Warren J."/>
            <person name="Zhang J."/>
            <person name="Zhao Z."/>
            <person name="Zhou C."/>
            <person name="Zhu D."/>
            <person name="Lee S."/>
            <person name="Bess C."/>
            <person name="Blankenburg K."/>
            <person name="Forbes L."/>
            <person name="Fu Q."/>
            <person name="Gubbala S."/>
            <person name="Hirani K."/>
            <person name="Jayaseelan J.C."/>
            <person name="Lara F."/>
            <person name="Munidasa M."/>
            <person name="Palculict T."/>
            <person name="Patil S."/>
            <person name="Pu L.-L."/>
            <person name="Saada N."/>
            <person name="Tang L."/>
            <person name="Weissenberger G."/>
            <person name="Zhu Y."/>
            <person name="Hemphill L."/>
            <person name="Shang Y."/>
            <person name="Youmans B."/>
            <person name="Ayvaz T."/>
            <person name="Ross M."/>
            <person name="Santibanez J."/>
            <person name="Aqrawi P."/>
            <person name="Gross S."/>
            <person name="Joshi V."/>
            <person name="Fowler G."/>
            <person name="Nazareth L."/>
            <person name="Reid J."/>
            <person name="Worley K."/>
            <person name="Petrosino J."/>
            <person name="Highlander S."/>
            <person name="Gibbs R."/>
        </authorList>
    </citation>
    <scope>NUCLEOTIDE SEQUENCE [LARGE SCALE GENOMIC DNA]</scope>
    <source>
        <strain evidence="1 2">9715</strain>
    </source>
</reference>
<dbReference type="STRING" id="1030841.HMPREF9370_1531"/>
<dbReference type="PROSITE" id="PS51257">
    <property type="entry name" value="PROKAR_LIPOPROTEIN"/>
    <property type="match status" value="1"/>
</dbReference>
<sequence>MFQMLKRFIHILCTWLPTFTVYSLYACLKKLPKVYLKVYQGVEQIFFATMYKIRNIDWDKY</sequence>
<keyword evidence="2" id="KW-1185">Reference proteome</keyword>
<protein>
    <submittedName>
        <fullName evidence="1">Uncharacterized protein</fullName>
    </submittedName>
</protein>
<dbReference type="Proteomes" id="UP000005336">
    <property type="component" value="Unassembled WGS sequence"/>
</dbReference>
<dbReference type="AlphaFoldDB" id="G4CR21"/>
<gene>
    <name evidence="1" type="ORF">HMPREF9370_1531</name>
</gene>